<gene>
    <name evidence="2" type="ORF">AVEN_201320_1</name>
</gene>
<dbReference type="InterPro" id="IPR050863">
    <property type="entry name" value="CenT-Element_Derived"/>
</dbReference>
<dbReference type="PANTHER" id="PTHR19303:SF73">
    <property type="entry name" value="PROTEIN PDC2"/>
    <property type="match status" value="1"/>
</dbReference>
<evidence type="ECO:0000313" key="3">
    <source>
        <dbReference type="Proteomes" id="UP000499080"/>
    </source>
</evidence>
<name>A0A4Y2KH00_ARAVE</name>
<dbReference type="GO" id="GO:0003677">
    <property type="term" value="F:DNA binding"/>
    <property type="evidence" value="ECO:0007669"/>
    <property type="project" value="TreeGrafter"/>
</dbReference>
<evidence type="ECO:0000313" key="2">
    <source>
        <dbReference type="EMBL" id="GBN01299.1"/>
    </source>
</evidence>
<dbReference type="PANTHER" id="PTHR19303">
    <property type="entry name" value="TRANSPOSON"/>
    <property type="match status" value="1"/>
</dbReference>
<protein>
    <recommendedName>
        <fullName evidence="1">DDE-1 domain-containing protein</fullName>
    </recommendedName>
</protein>
<proteinExistence type="predicted"/>
<dbReference type="AlphaFoldDB" id="A0A4Y2KH00"/>
<dbReference type="Pfam" id="PF03184">
    <property type="entry name" value="DDE_1"/>
    <property type="match status" value="1"/>
</dbReference>
<evidence type="ECO:0000259" key="1">
    <source>
        <dbReference type="Pfam" id="PF03184"/>
    </source>
</evidence>
<sequence>MCTKMVCPMPSSKPFYEWIDVAAKSRGFCKRTGLGTVNLKQAMAGWNADETGLFFQCLPNKTAVFEGEECHGGKQSKLRVTVLLATNQSGKEKLPPAMIGLSKKPRCFAKIKSFPMMHKSNQKAGNFLVIG</sequence>
<dbReference type="InterPro" id="IPR004875">
    <property type="entry name" value="DDE_SF_endonuclease_dom"/>
</dbReference>
<dbReference type="OrthoDB" id="6511796at2759"/>
<feature type="domain" description="DDE-1" evidence="1">
    <location>
        <begin position="77"/>
        <end position="124"/>
    </location>
</feature>
<comment type="caution">
    <text evidence="2">The sequence shown here is derived from an EMBL/GenBank/DDBJ whole genome shotgun (WGS) entry which is preliminary data.</text>
</comment>
<dbReference type="EMBL" id="BGPR01004603">
    <property type="protein sequence ID" value="GBN01299.1"/>
    <property type="molecule type" value="Genomic_DNA"/>
</dbReference>
<reference evidence="2 3" key="1">
    <citation type="journal article" date="2019" name="Sci. Rep.">
        <title>Orb-weaving spider Araneus ventricosus genome elucidates the spidroin gene catalogue.</title>
        <authorList>
            <person name="Kono N."/>
            <person name="Nakamura H."/>
            <person name="Ohtoshi R."/>
            <person name="Moran D.A.P."/>
            <person name="Shinohara A."/>
            <person name="Yoshida Y."/>
            <person name="Fujiwara M."/>
            <person name="Mori M."/>
            <person name="Tomita M."/>
            <person name="Arakawa K."/>
        </authorList>
    </citation>
    <scope>NUCLEOTIDE SEQUENCE [LARGE SCALE GENOMIC DNA]</scope>
</reference>
<dbReference type="GO" id="GO:0005634">
    <property type="term" value="C:nucleus"/>
    <property type="evidence" value="ECO:0007669"/>
    <property type="project" value="TreeGrafter"/>
</dbReference>
<accession>A0A4Y2KH00</accession>
<keyword evidence="3" id="KW-1185">Reference proteome</keyword>
<organism evidence="2 3">
    <name type="scientific">Araneus ventricosus</name>
    <name type="common">Orbweaver spider</name>
    <name type="synonym">Epeira ventricosa</name>
    <dbReference type="NCBI Taxonomy" id="182803"/>
    <lineage>
        <taxon>Eukaryota</taxon>
        <taxon>Metazoa</taxon>
        <taxon>Ecdysozoa</taxon>
        <taxon>Arthropoda</taxon>
        <taxon>Chelicerata</taxon>
        <taxon>Arachnida</taxon>
        <taxon>Araneae</taxon>
        <taxon>Araneomorphae</taxon>
        <taxon>Entelegynae</taxon>
        <taxon>Araneoidea</taxon>
        <taxon>Araneidae</taxon>
        <taxon>Araneus</taxon>
    </lineage>
</organism>
<dbReference type="Proteomes" id="UP000499080">
    <property type="component" value="Unassembled WGS sequence"/>
</dbReference>